<accession>A0A6J5P496</accession>
<evidence type="ECO:0000313" key="1">
    <source>
        <dbReference type="EMBL" id="CAB4166107.1"/>
    </source>
</evidence>
<sequence length="79" mass="9343">MRRRCDNPAFPNFKYWGGRGITYVERWKSFENFLADMGVRPDGLTLDRIDNNKGYSPDNCRWATWAEQLANRRPWGTAK</sequence>
<organism evidence="1">
    <name type="scientific">uncultured Caudovirales phage</name>
    <dbReference type="NCBI Taxonomy" id="2100421"/>
    <lineage>
        <taxon>Viruses</taxon>
        <taxon>Duplodnaviria</taxon>
        <taxon>Heunggongvirae</taxon>
        <taxon>Uroviricota</taxon>
        <taxon>Caudoviricetes</taxon>
        <taxon>Peduoviridae</taxon>
        <taxon>Maltschvirus</taxon>
        <taxon>Maltschvirus maltsch</taxon>
    </lineage>
</organism>
<protein>
    <submittedName>
        <fullName evidence="1">Uncharacterized protein</fullName>
    </submittedName>
</protein>
<name>A0A6J5P496_9CAUD</name>
<proteinExistence type="predicted"/>
<dbReference type="Gene3D" id="3.30.40.220">
    <property type="match status" value="1"/>
</dbReference>
<dbReference type="EMBL" id="LR796791">
    <property type="protein sequence ID" value="CAB4166107.1"/>
    <property type="molecule type" value="Genomic_DNA"/>
</dbReference>
<reference evidence="1" key="1">
    <citation type="submission" date="2020-04" db="EMBL/GenBank/DDBJ databases">
        <authorList>
            <person name="Chiriac C."/>
            <person name="Salcher M."/>
            <person name="Ghai R."/>
            <person name="Kavagutti S V."/>
        </authorList>
    </citation>
    <scope>NUCLEOTIDE SEQUENCE</scope>
</reference>
<gene>
    <name evidence="1" type="ORF">UFOVP853_15</name>
</gene>